<gene>
    <name evidence="3" type="ORF">QCA50_008391</name>
</gene>
<proteinExistence type="predicted"/>
<dbReference type="PANTHER" id="PTHR38248:SF2">
    <property type="entry name" value="FUNK1 11"/>
    <property type="match status" value="1"/>
</dbReference>
<reference evidence="3 4" key="1">
    <citation type="submission" date="2022-09" db="EMBL/GenBank/DDBJ databases">
        <authorList>
            <person name="Palmer J.M."/>
        </authorList>
    </citation>
    <scope>NUCLEOTIDE SEQUENCE [LARGE SCALE GENOMIC DNA]</scope>
    <source>
        <strain evidence="3 4">DSM 7382</strain>
    </source>
</reference>
<dbReference type="AlphaFoldDB" id="A0AAW0GEK0"/>
<dbReference type="SUPFAM" id="SSF56112">
    <property type="entry name" value="Protein kinase-like (PK-like)"/>
    <property type="match status" value="1"/>
</dbReference>
<evidence type="ECO:0000313" key="4">
    <source>
        <dbReference type="Proteomes" id="UP001385951"/>
    </source>
</evidence>
<evidence type="ECO:0000256" key="1">
    <source>
        <dbReference type="SAM" id="MobiDB-lite"/>
    </source>
</evidence>
<evidence type="ECO:0000259" key="2">
    <source>
        <dbReference type="Pfam" id="PF17667"/>
    </source>
</evidence>
<dbReference type="InterPro" id="IPR040976">
    <property type="entry name" value="Pkinase_fungal"/>
</dbReference>
<dbReference type="PANTHER" id="PTHR38248">
    <property type="entry name" value="FUNK1 6"/>
    <property type="match status" value="1"/>
</dbReference>
<feature type="domain" description="Fungal-type protein kinase" evidence="2">
    <location>
        <begin position="360"/>
        <end position="472"/>
    </location>
</feature>
<feature type="domain" description="Fungal-type protein kinase" evidence="2">
    <location>
        <begin position="135"/>
        <end position="344"/>
    </location>
</feature>
<name>A0AAW0GEK0_9APHY</name>
<sequence>MGADPIPKSFSINTLTHDMFFDEFLPANMGGPQRPKLNFWSISNAMEDPNAHCSFILDRIRRACVCPGYQIVDTSRPNSCPLKKETHSRLLLYPVGSDFWKSPSDAWRALEVQIHIDVNSENDPFTPGPANEERKKKLIHHLANQMTRQQRTHIFSVVIFGHYARFLRWDRAGCIVTIAVDLMRWPLAMANFLWRYSRLCSAARGFDPTATDATFREASTLKRTVRHFIQNSSRNTDHLRPSLTDDDYPVYRIEVTALDGTKLKLIIGKPIHAYTHAAGRATRVYLAYLTSERRLVILKDLWSADNRIYMPEGKMYKHLLRHNVPHLPKVLAAGGVEVEDELQVTRTQGYSHFRGYTRQRIVQEIYFPLSTVNSSKELTQVFRDAVEALYVAYNTAHVLHQDISIGNIMVTQDGRGILNDWDCAWKRTARNPEQARRVGTWKFMSMRITDNPYKPHEIQDDLESCFWSMLWTTIHHIKASKGWRWPRWETFDDCTVKNFVDHELADPGESGGREIDIGGEMKRRFLQEQFRNSRFPNIRKLKWRCEPFNTLLHDLAQAFDHIWYLADGFRQKDFDPESFSMRDIMEVANMQHASLLEPSNILGIFDAALAKDNWLEDDAVPNMFPIKGDSEWDRYEAKFVAHYKEKDAEKARERVERRKQRLAEKAAKEGTQSTDVSANATSEAREPSPCVTDYPPSFRSEAKKPKVKALRRSTRIKKPPSGDVQPKQIARGKRKRKEDEDAAAQPAQISKRIKVESSLTELPSEYQ</sequence>
<feature type="compositionally biased region" description="Polar residues" evidence="1">
    <location>
        <begin position="670"/>
        <end position="682"/>
    </location>
</feature>
<dbReference type="InterPro" id="IPR011009">
    <property type="entry name" value="Kinase-like_dom_sf"/>
</dbReference>
<feature type="region of interest" description="Disordered" evidence="1">
    <location>
        <begin position="648"/>
        <end position="767"/>
    </location>
</feature>
<protein>
    <recommendedName>
        <fullName evidence="2">Fungal-type protein kinase domain-containing protein</fullName>
    </recommendedName>
</protein>
<feature type="compositionally biased region" description="Polar residues" evidence="1">
    <location>
        <begin position="757"/>
        <end position="767"/>
    </location>
</feature>
<accession>A0AAW0GEK0</accession>
<dbReference type="EMBL" id="JASBNA010000011">
    <property type="protein sequence ID" value="KAK7688021.1"/>
    <property type="molecule type" value="Genomic_DNA"/>
</dbReference>
<keyword evidence="4" id="KW-1185">Reference proteome</keyword>
<feature type="compositionally biased region" description="Basic residues" evidence="1">
    <location>
        <begin position="705"/>
        <end position="718"/>
    </location>
</feature>
<dbReference type="Proteomes" id="UP001385951">
    <property type="component" value="Unassembled WGS sequence"/>
</dbReference>
<organism evidence="3 4">
    <name type="scientific">Cerrena zonata</name>
    <dbReference type="NCBI Taxonomy" id="2478898"/>
    <lineage>
        <taxon>Eukaryota</taxon>
        <taxon>Fungi</taxon>
        <taxon>Dikarya</taxon>
        <taxon>Basidiomycota</taxon>
        <taxon>Agaricomycotina</taxon>
        <taxon>Agaricomycetes</taxon>
        <taxon>Polyporales</taxon>
        <taxon>Cerrenaceae</taxon>
        <taxon>Cerrena</taxon>
    </lineage>
</organism>
<dbReference type="Gene3D" id="1.10.510.10">
    <property type="entry name" value="Transferase(Phosphotransferase) domain 1"/>
    <property type="match status" value="1"/>
</dbReference>
<comment type="caution">
    <text evidence="3">The sequence shown here is derived from an EMBL/GenBank/DDBJ whole genome shotgun (WGS) entry which is preliminary data.</text>
</comment>
<dbReference type="Pfam" id="PF17667">
    <property type="entry name" value="Pkinase_fungal"/>
    <property type="match status" value="2"/>
</dbReference>
<evidence type="ECO:0000313" key="3">
    <source>
        <dbReference type="EMBL" id="KAK7688021.1"/>
    </source>
</evidence>
<feature type="compositionally biased region" description="Basic and acidic residues" evidence="1">
    <location>
        <begin position="648"/>
        <end position="668"/>
    </location>
</feature>